<evidence type="ECO:0000313" key="2">
    <source>
        <dbReference type="EMBL" id="MQT00408.1"/>
    </source>
</evidence>
<dbReference type="GO" id="GO:0003677">
    <property type="term" value="F:DNA binding"/>
    <property type="evidence" value="ECO:0007669"/>
    <property type="project" value="UniProtKB-KW"/>
</dbReference>
<protein>
    <submittedName>
        <fullName evidence="2">Uncharacterized protein</fullName>
    </submittedName>
</protein>
<evidence type="ECO:0000313" key="3">
    <source>
        <dbReference type="Proteomes" id="UP000419138"/>
    </source>
</evidence>
<dbReference type="AlphaFoldDB" id="A0A646KE56"/>
<comment type="caution">
    <text evidence="2">The sequence shown here is derived from an EMBL/GenBank/DDBJ whole genome shotgun (WGS) entry which is preliminary data.</text>
</comment>
<accession>A0A646KE56</accession>
<gene>
    <name evidence="2" type="ORF">FF041_09260</name>
</gene>
<reference evidence="2 3" key="1">
    <citation type="submission" date="2019-05" db="EMBL/GenBank/DDBJ databases">
        <title>Comparative genomics and metabolomics analyses of clavulanic acid producing Streptomyces species provides insight into specialized metabolism and evolution of beta-lactam biosynthetic gene clusters.</title>
        <authorList>
            <person name="Moore M.A."/>
            <person name="Cruz-Morales P."/>
            <person name="Barona Gomez F."/>
            <person name="Kapil T."/>
        </authorList>
    </citation>
    <scope>NUCLEOTIDE SEQUENCE [LARGE SCALE GENOMIC DNA]</scope>
    <source>
        <strain evidence="2 3">NRRL 5741</strain>
    </source>
</reference>
<sequence>MQGVPAQVRHGRRTLLPGAWRCAAPSSTESRLSICRQSSYRAPLHPRDHLHGRARSVEKFHCVSCGHRAHADTVGALNVLRAGPVRRNAQPGMARRPRTHPREESRRLPT</sequence>
<feature type="region of interest" description="Disordered" evidence="1">
    <location>
        <begin position="82"/>
        <end position="110"/>
    </location>
</feature>
<organism evidence="2 3">
    <name type="scientific">Streptomyces jumonjinensis</name>
    <dbReference type="NCBI Taxonomy" id="1945"/>
    <lineage>
        <taxon>Bacteria</taxon>
        <taxon>Bacillati</taxon>
        <taxon>Actinomycetota</taxon>
        <taxon>Actinomycetes</taxon>
        <taxon>Kitasatosporales</taxon>
        <taxon>Streptomycetaceae</taxon>
        <taxon>Streptomyces</taxon>
    </lineage>
</organism>
<feature type="compositionally biased region" description="Basic and acidic residues" evidence="1">
    <location>
        <begin position="100"/>
        <end position="110"/>
    </location>
</feature>
<keyword evidence="3" id="KW-1185">Reference proteome</keyword>
<dbReference type="Proteomes" id="UP000419138">
    <property type="component" value="Unassembled WGS sequence"/>
</dbReference>
<evidence type="ECO:0000256" key="1">
    <source>
        <dbReference type="SAM" id="MobiDB-lite"/>
    </source>
</evidence>
<name>A0A646KE56_STRJU</name>
<dbReference type="EMBL" id="VCLA01000074">
    <property type="protein sequence ID" value="MQT00408.1"/>
    <property type="molecule type" value="Genomic_DNA"/>
</dbReference>
<proteinExistence type="predicted"/>